<dbReference type="InterPro" id="IPR013610">
    <property type="entry name" value="ArdC_N"/>
</dbReference>
<keyword evidence="4" id="KW-1185">Reference proteome</keyword>
<dbReference type="Proteomes" id="UP000239047">
    <property type="component" value="Unassembled WGS sequence"/>
</dbReference>
<organism evidence="3 4">
    <name type="scientific">Jeotgalibacillus proteolyticus</name>
    <dbReference type="NCBI Taxonomy" id="2082395"/>
    <lineage>
        <taxon>Bacteria</taxon>
        <taxon>Bacillati</taxon>
        <taxon>Bacillota</taxon>
        <taxon>Bacilli</taxon>
        <taxon>Bacillales</taxon>
        <taxon>Caryophanaceae</taxon>
        <taxon>Jeotgalibacillus</taxon>
    </lineage>
</organism>
<evidence type="ECO:0000259" key="1">
    <source>
        <dbReference type="Pfam" id="PF08401"/>
    </source>
</evidence>
<gene>
    <name evidence="3" type="ORF">C4B60_19400</name>
</gene>
<dbReference type="OrthoDB" id="9792687at2"/>
<feature type="domain" description="N-terminal" evidence="1">
    <location>
        <begin position="3"/>
        <end position="105"/>
    </location>
</feature>
<protein>
    <submittedName>
        <fullName evidence="3">Antirestriction protein</fullName>
    </submittedName>
</protein>
<feature type="domain" description="Polyvalent protein metallopeptidase" evidence="2">
    <location>
        <begin position="148"/>
        <end position="260"/>
    </location>
</feature>
<proteinExistence type="predicted"/>
<reference evidence="3 4" key="1">
    <citation type="submission" date="2018-02" db="EMBL/GenBank/DDBJ databases">
        <title>Jeotgalibacillus proteolyticum sp. nov. a protease producing bacterium isolated from ocean sediments of Laizhou Bay.</title>
        <authorList>
            <person name="Li Y."/>
        </authorList>
    </citation>
    <scope>NUCLEOTIDE SEQUENCE [LARGE SCALE GENOMIC DNA]</scope>
    <source>
        <strain evidence="3 4">22-7</strain>
    </source>
</reference>
<sequence length="279" mass="31893">MTKNVYEIVTDKIIEELEKGVVPWRKPWINGGAVNWKTQKPYRGINTFLLSGGEYATFKQIKEAGGKVKKGEKAHIVVFWKLLEKEGKDSDKTEKVPLLRYYKVFEINNQVEGLNSKREQKTFNHDPIEKAEEIYKGYLHSPDYTFYSGRAVYSPSMDRINCPPLKDFTKAEEYYSTLFHEMVHSTGHKSRLARSGVTTQNVAFGDEVYSIEELVAEMGAAMLCGMAGIENQTIDNSASYIQSWLRSLKEDHKLVVRAAGQAQKASDFILNIRFEENKD</sequence>
<comment type="caution">
    <text evidence="3">The sequence shown here is derived from an EMBL/GenBank/DDBJ whole genome shotgun (WGS) entry which is preliminary data.</text>
</comment>
<evidence type="ECO:0000313" key="4">
    <source>
        <dbReference type="Proteomes" id="UP000239047"/>
    </source>
</evidence>
<dbReference type="EMBL" id="PREZ01000009">
    <property type="protein sequence ID" value="PPA68733.1"/>
    <property type="molecule type" value="Genomic_DNA"/>
</dbReference>
<dbReference type="Pfam" id="PF18818">
    <property type="entry name" value="MPTase-PolyVal"/>
    <property type="match status" value="1"/>
</dbReference>
<evidence type="ECO:0000313" key="3">
    <source>
        <dbReference type="EMBL" id="PPA68733.1"/>
    </source>
</evidence>
<name>A0A2S5G708_9BACL</name>
<dbReference type="AlphaFoldDB" id="A0A2S5G708"/>
<dbReference type="InterPro" id="IPR041459">
    <property type="entry name" value="MPTase-PolyVal"/>
</dbReference>
<accession>A0A2S5G708</accession>
<dbReference type="GO" id="GO:0003697">
    <property type="term" value="F:single-stranded DNA binding"/>
    <property type="evidence" value="ECO:0007669"/>
    <property type="project" value="InterPro"/>
</dbReference>
<dbReference type="PIRSF" id="PIRSF037112">
    <property type="entry name" value="Antirestriction_ArdC"/>
    <property type="match status" value="1"/>
</dbReference>
<evidence type="ECO:0000259" key="2">
    <source>
        <dbReference type="Pfam" id="PF18818"/>
    </source>
</evidence>
<dbReference type="Pfam" id="PF08401">
    <property type="entry name" value="ArdcN"/>
    <property type="match status" value="1"/>
</dbReference>
<dbReference type="InterPro" id="IPR017113">
    <property type="entry name" value="Antirestriction_ArdC"/>
</dbReference>
<dbReference type="RefSeq" id="WP_104059694.1">
    <property type="nucleotide sequence ID" value="NZ_PREZ01000009.1"/>
</dbReference>